<dbReference type="EMBL" id="JADWDC010000026">
    <property type="protein sequence ID" value="MCC0177637.1"/>
    <property type="molecule type" value="Genomic_DNA"/>
</dbReference>
<dbReference type="GO" id="GO:0004674">
    <property type="term" value="F:protein serine/threonine kinase activity"/>
    <property type="evidence" value="ECO:0007669"/>
    <property type="project" value="UniProtKB-KW"/>
</dbReference>
<dbReference type="SUPFAM" id="SSF55874">
    <property type="entry name" value="ATPase domain of HSP90 chaperone/DNA topoisomerase II/histidine kinase"/>
    <property type="match status" value="1"/>
</dbReference>
<evidence type="ECO:0000256" key="1">
    <source>
        <dbReference type="ARBA" id="ARBA00022527"/>
    </source>
</evidence>
<dbReference type="InterPro" id="IPR050267">
    <property type="entry name" value="Anti-sigma-factor_SerPK"/>
</dbReference>
<evidence type="ECO:0000313" key="3">
    <source>
        <dbReference type="EMBL" id="MCC0177637.1"/>
    </source>
</evidence>
<keyword evidence="1" id="KW-0808">Transferase</keyword>
<organism evidence="3 4">
    <name type="scientific">Waterburya agarophytonicola KI4</name>
    <dbReference type="NCBI Taxonomy" id="2874699"/>
    <lineage>
        <taxon>Bacteria</taxon>
        <taxon>Bacillati</taxon>
        <taxon>Cyanobacteriota</taxon>
        <taxon>Cyanophyceae</taxon>
        <taxon>Pleurocapsales</taxon>
        <taxon>Hyellaceae</taxon>
        <taxon>Waterburya</taxon>
        <taxon>Waterburya agarophytonicola</taxon>
    </lineage>
</organism>
<dbReference type="PANTHER" id="PTHR35526">
    <property type="entry name" value="ANTI-SIGMA-F FACTOR RSBW-RELATED"/>
    <property type="match status" value="1"/>
</dbReference>
<reference evidence="3" key="1">
    <citation type="journal article" date="2021" name="Antonie Van Leeuwenhoek">
        <title>Draft genome and description of Waterburya agarophytonicola gen. nov. sp. nov. (Pleurocapsales, Cyanobacteria): a seaweed symbiont.</title>
        <authorList>
            <person name="Bonthond G."/>
            <person name="Shalygin S."/>
            <person name="Bayer T."/>
            <person name="Weinberger F."/>
        </authorList>
    </citation>
    <scope>NUCLEOTIDE SEQUENCE</scope>
    <source>
        <strain evidence="3">KI4</strain>
    </source>
</reference>
<dbReference type="Pfam" id="PF13581">
    <property type="entry name" value="HATPase_c_2"/>
    <property type="match status" value="1"/>
</dbReference>
<keyword evidence="4" id="KW-1185">Reference proteome</keyword>
<protein>
    <submittedName>
        <fullName evidence="3">Anti-sigma regulatory factor</fullName>
    </submittedName>
</protein>
<dbReference type="PANTHER" id="PTHR35526:SF3">
    <property type="entry name" value="ANTI-SIGMA-F FACTOR RSBW"/>
    <property type="match status" value="1"/>
</dbReference>
<dbReference type="PIRSF" id="PIRSF020906">
    <property type="entry name" value="Anti_s_fact_PmgA_prd"/>
    <property type="match status" value="1"/>
</dbReference>
<keyword evidence="1" id="KW-0723">Serine/threonine-protein kinase</keyword>
<accession>A0A964BRV9</accession>
<sequence length="153" mass="17514">MIAIPIPWSRSKWSTMSFTSTLYLCPVLDLLLVSVPTEWQTEVRLGLQEALVNAAKHGNKLDPSKTIIVRFTVTTKEYSWVIVDQGNGFIEKNSCRAKCDRFDELLPNDESENGRGLSILHHVFDYVHWNRDGTQLTLSKEFADIKEKEPAIY</sequence>
<dbReference type="InterPro" id="IPR036890">
    <property type="entry name" value="HATPase_C_sf"/>
</dbReference>
<evidence type="ECO:0000313" key="4">
    <source>
        <dbReference type="Proteomes" id="UP000729733"/>
    </source>
</evidence>
<proteinExistence type="predicted"/>
<dbReference type="RefSeq" id="WP_229640702.1">
    <property type="nucleotide sequence ID" value="NZ_JADWDC010000026.1"/>
</dbReference>
<name>A0A964BRV9_9CYAN</name>
<keyword evidence="1" id="KW-0418">Kinase</keyword>
<feature type="domain" description="Histidine kinase/HSP90-like ATPase" evidence="2">
    <location>
        <begin position="35"/>
        <end position="140"/>
    </location>
</feature>
<dbReference type="InterPro" id="IPR003594">
    <property type="entry name" value="HATPase_dom"/>
</dbReference>
<evidence type="ECO:0000259" key="2">
    <source>
        <dbReference type="Pfam" id="PF13581"/>
    </source>
</evidence>
<dbReference type="CDD" id="cd16936">
    <property type="entry name" value="HATPase_RsbW-like"/>
    <property type="match status" value="1"/>
</dbReference>
<dbReference type="Proteomes" id="UP000729733">
    <property type="component" value="Unassembled WGS sequence"/>
</dbReference>
<dbReference type="AlphaFoldDB" id="A0A964BRV9"/>
<comment type="caution">
    <text evidence="3">The sequence shown here is derived from an EMBL/GenBank/DDBJ whole genome shotgun (WGS) entry which is preliminary data.</text>
</comment>
<dbReference type="InterPro" id="IPR016781">
    <property type="entry name" value="Anti-sigma_regulat_PmgA_prd"/>
</dbReference>
<dbReference type="Gene3D" id="3.30.565.10">
    <property type="entry name" value="Histidine kinase-like ATPase, C-terminal domain"/>
    <property type="match status" value="1"/>
</dbReference>
<gene>
    <name evidence="3" type="ORF">I4641_11675</name>
</gene>